<dbReference type="InterPro" id="IPR003838">
    <property type="entry name" value="ABC3_permease_C"/>
</dbReference>
<feature type="transmembrane region" description="Helical" evidence="7">
    <location>
        <begin position="21"/>
        <end position="42"/>
    </location>
</feature>
<dbReference type="Pfam" id="PF12704">
    <property type="entry name" value="MacB_PCD"/>
    <property type="match status" value="1"/>
</dbReference>
<dbReference type="GO" id="GO:0005886">
    <property type="term" value="C:plasma membrane"/>
    <property type="evidence" value="ECO:0007669"/>
    <property type="project" value="UniProtKB-SubCell"/>
</dbReference>
<evidence type="ECO:0000256" key="4">
    <source>
        <dbReference type="ARBA" id="ARBA00022989"/>
    </source>
</evidence>
<dbReference type="GO" id="GO:0022857">
    <property type="term" value="F:transmembrane transporter activity"/>
    <property type="evidence" value="ECO:0007669"/>
    <property type="project" value="TreeGrafter"/>
</dbReference>
<dbReference type="Pfam" id="PF02687">
    <property type="entry name" value="FtsX"/>
    <property type="match status" value="1"/>
</dbReference>
<comment type="caution">
    <text evidence="10">The sequence shown here is derived from an EMBL/GenBank/DDBJ whole genome shotgun (WGS) entry which is preliminary data.</text>
</comment>
<feature type="domain" description="ABC3 transporter permease C-terminal" evidence="8">
    <location>
        <begin position="287"/>
        <end position="400"/>
    </location>
</feature>
<dbReference type="EMBL" id="ADZX01000410">
    <property type="protein sequence ID" value="EFK96757.1"/>
    <property type="molecule type" value="Genomic_DNA"/>
</dbReference>
<feature type="domain" description="MacB-like periplasmic core" evidence="9">
    <location>
        <begin position="21"/>
        <end position="246"/>
    </location>
</feature>
<reference evidence="10" key="1">
    <citation type="submission" date="2010-07" db="EMBL/GenBank/DDBJ databases">
        <authorList>
            <consortium name="CONSOLIDER consortium CSD2007-00005"/>
            <person name="Guazzaroni M.-E."/>
            <person name="Richter M."/>
            <person name="Garcia-Salamanca A."/>
            <person name="Yarza P."/>
            <person name="Ferrer M."/>
        </authorList>
    </citation>
    <scope>NUCLEOTIDE SEQUENCE</scope>
</reference>
<name>D9PI56_9ZZZZ</name>
<dbReference type="AlphaFoldDB" id="D9PI56"/>
<evidence type="ECO:0000256" key="6">
    <source>
        <dbReference type="ARBA" id="ARBA00038076"/>
    </source>
</evidence>
<evidence type="ECO:0000256" key="2">
    <source>
        <dbReference type="ARBA" id="ARBA00022475"/>
    </source>
</evidence>
<keyword evidence="5 7" id="KW-0472">Membrane</keyword>
<keyword evidence="3 7" id="KW-0812">Transmembrane</keyword>
<comment type="similarity">
    <text evidence="6">Belongs to the ABC-4 integral membrane protein family.</text>
</comment>
<comment type="subcellular location">
    <subcellularLocation>
        <location evidence="1">Cell membrane</location>
        <topology evidence="1">Multi-pass membrane protein</topology>
    </subcellularLocation>
</comment>
<evidence type="ECO:0000256" key="1">
    <source>
        <dbReference type="ARBA" id="ARBA00004651"/>
    </source>
</evidence>
<feature type="transmembrane region" description="Helical" evidence="7">
    <location>
        <begin position="370"/>
        <end position="390"/>
    </location>
</feature>
<dbReference type="InterPro" id="IPR025857">
    <property type="entry name" value="MacB_PCD"/>
</dbReference>
<evidence type="ECO:0000259" key="9">
    <source>
        <dbReference type="Pfam" id="PF12704"/>
    </source>
</evidence>
<evidence type="ECO:0000313" key="10">
    <source>
        <dbReference type="EMBL" id="EFK96757.1"/>
    </source>
</evidence>
<evidence type="ECO:0000256" key="7">
    <source>
        <dbReference type="SAM" id="Phobius"/>
    </source>
</evidence>
<dbReference type="PANTHER" id="PTHR30572">
    <property type="entry name" value="MEMBRANE COMPONENT OF TRANSPORTER-RELATED"/>
    <property type="match status" value="1"/>
</dbReference>
<dbReference type="PANTHER" id="PTHR30572:SF4">
    <property type="entry name" value="ABC TRANSPORTER PERMEASE YTRF"/>
    <property type="match status" value="1"/>
</dbReference>
<proteinExistence type="inferred from homology"/>
<evidence type="ECO:0000256" key="5">
    <source>
        <dbReference type="ARBA" id="ARBA00023136"/>
    </source>
</evidence>
<dbReference type="InterPro" id="IPR050250">
    <property type="entry name" value="Macrolide_Exporter_MacB"/>
</dbReference>
<evidence type="ECO:0000259" key="8">
    <source>
        <dbReference type="Pfam" id="PF02687"/>
    </source>
</evidence>
<protein>
    <submittedName>
        <fullName evidence="10">ABC transporter, permease protein</fullName>
    </submittedName>
</protein>
<sequence length="407" mass="43494">MKIQEILKESYIALNMNKVRSGLTVLGIVIGISSVIAMVAIGQGAKDSVAEQFESLGSNLLVVSSGSSGGMRTLVSSGRENSNTLTDSDFEVMSEKLDKIKSIAPVVSTRSQVVTPDANTNTSITGTNHNYAQVRSVEMETGTFLLESNIKNLAKVAVLGSLTRDDLFGEGADPVGEKIRINNINFTIIGVAKEKGGDGFSNQDDIVFIPFTTARQYLTGGDNVDSINVEAINEESMDELSQDITNLLLEEHNILNEDEADFTVTNQAEIIEAVSSVSGTLTILLGAIAGISLIVGGIGIMNMMLTTVTERTREIGLRKAIGAKSKDISSQFLLESMILTLFGGIIGIILGWVIAYFVGNIMSINTSVTLYSVLLAFSVSGIIGIVFGYYPARKAAKLNPIVALRYE</sequence>
<evidence type="ECO:0000256" key="3">
    <source>
        <dbReference type="ARBA" id="ARBA00022692"/>
    </source>
</evidence>
<keyword evidence="2" id="KW-1003">Cell membrane</keyword>
<gene>
    <name evidence="10" type="ORF">LDC_1212</name>
</gene>
<reference evidence="10" key="2">
    <citation type="journal article" date="2011" name="Microb. Ecol.">
        <title>Taxonomic and Functional Metagenomic Profiling of the Microbial Community in the Anoxic Sediment of a Sub-saline Shallow Lake (Laguna de Carrizo, Central Spain).</title>
        <authorList>
            <person name="Ferrer M."/>
            <person name="Guazzaroni M.E."/>
            <person name="Richter M."/>
            <person name="Garcia-Salamanca A."/>
            <person name="Yarza P."/>
            <person name="Suarez-Suarez A."/>
            <person name="Solano J."/>
            <person name="Alcaide M."/>
            <person name="van Dillewijn P."/>
            <person name="Molina-Henares M.A."/>
            <person name="Lopez-Cortes N."/>
            <person name="Al-Ramahi Y."/>
            <person name="Guerrero C."/>
            <person name="Acosta A."/>
            <person name="de Eugenio L.I."/>
            <person name="Martinez V."/>
            <person name="Marques S."/>
            <person name="Rojo F."/>
            <person name="Santero E."/>
            <person name="Genilloud O."/>
            <person name="Perez-Perez J."/>
            <person name="Rossello-Mora R."/>
            <person name="Ramos J.L."/>
        </authorList>
    </citation>
    <scope>NUCLEOTIDE SEQUENCE</scope>
</reference>
<accession>D9PI56</accession>
<keyword evidence="4 7" id="KW-1133">Transmembrane helix</keyword>
<organism evidence="10">
    <name type="scientific">sediment metagenome</name>
    <dbReference type="NCBI Taxonomy" id="749907"/>
    <lineage>
        <taxon>unclassified sequences</taxon>
        <taxon>metagenomes</taxon>
        <taxon>ecological metagenomes</taxon>
    </lineage>
</organism>
<feature type="transmembrane region" description="Helical" evidence="7">
    <location>
        <begin position="283"/>
        <end position="305"/>
    </location>
</feature>
<feature type="transmembrane region" description="Helical" evidence="7">
    <location>
        <begin position="332"/>
        <end position="358"/>
    </location>
</feature>